<feature type="region of interest" description="Disordered" evidence="2">
    <location>
        <begin position="1"/>
        <end position="35"/>
    </location>
</feature>
<feature type="coiled-coil region" evidence="1">
    <location>
        <begin position="73"/>
        <end position="156"/>
    </location>
</feature>
<proteinExistence type="predicted"/>
<name>A0A8H3FXI1_9LECA</name>
<feature type="compositionally biased region" description="Acidic residues" evidence="2">
    <location>
        <begin position="194"/>
        <end position="206"/>
    </location>
</feature>
<gene>
    <name evidence="3" type="ORF">IMSHALPRED_008346</name>
</gene>
<feature type="compositionally biased region" description="Basic residues" evidence="2">
    <location>
        <begin position="19"/>
        <end position="34"/>
    </location>
</feature>
<keyword evidence="1" id="KW-0175">Coiled coil</keyword>
<evidence type="ECO:0000313" key="4">
    <source>
        <dbReference type="Proteomes" id="UP000664534"/>
    </source>
</evidence>
<reference evidence="3" key="1">
    <citation type="submission" date="2021-03" db="EMBL/GenBank/DDBJ databases">
        <authorList>
            <person name="Tagirdzhanova G."/>
        </authorList>
    </citation>
    <scope>NUCLEOTIDE SEQUENCE</scope>
</reference>
<dbReference type="EMBL" id="CAJPDT010000059">
    <property type="protein sequence ID" value="CAF9931034.1"/>
    <property type="molecule type" value="Genomic_DNA"/>
</dbReference>
<keyword evidence="4" id="KW-1185">Reference proteome</keyword>
<evidence type="ECO:0000256" key="2">
    <source>
        <dbReference type="SAM" id="MobiDB-lite"/>
    </source>
</evidence>
<organism evidence="3 4">
    <name type="scientific">Imshaugia aleurites</name>
    <dbReference type="NCBI Taxonomy" id="172621"/>
    <lineage>
        <taxon>Eukaryota</taxon>
        <taxon>Fungi</taxon>
        <taxon>Dikarya</taxon>
        <taxon>Ascomycota</taxon>
        <taxon>Pezizomycotina</taxon>
        <taxon>Lecanoromycetes</taxon>
        <taxon>OSLEUM clade</taxon>
        <taxon>Lecanoromycetidae</taxon>
        <taxon>Lecanorales</taxon>
        <taxon>Lecanorineae</taxon>
        <taxon>Parmeliaceae</taxon>
        <taxon>Imshaugia</taxon>
    </lineage>
</organism>
<comment type="caution">
    <text evidence="3">The sequence shown here is derived from an EMBL/GenBank/DDBJ whole genome shotgun (WGS) entry which is preliminary data.</text>
</comment>
<sequence>MASIGKPESSQEISNTIPVKRRQKAHAKPAKKRKLNQEDLEIGYRELNTAIVAQLLQAQLDSPRQTELQQRQHAGANEALLNAQESIRRLKVEVHEASTEIYKLSKALQAKQDQADLHQRQHASANKDLATSKDSIRRLELEIDELKATNQSLKAAVGNTAKLTQPLLRPQEENSKHTHIRSHQCARKRTHDSLEDDGLDEDVVEEEGTRPVGTQTSTIRPPDGPAFKKLDHDRKELQEDLANTQDVHLFEGVLEGNKVLLRAQAFRSEHKVLVVIEKDDDIRVNWCESFDKCTIVLRDWEWYLYLENERQVDRLEVRLDDVVIYDLRQWLRARWLDTADGYIADV</sequence>
<feature type="region of interest" description="Disordered" evidence="2">
    <location>
        <begin position="170"/>
        <end position="226"/>
    </location>
</feature>
<feature type="compositionally biased region" description="Basic residues" evidence="2">
    <location>
        <begin position="177"/>
        <end position="190"/>
    </location>
</feature>
<evidence type="ECO:0000313" key="3">
    <source>
        <dbReference type="EMBL" id="CAF9931034.1"/>
    </source>
</evidence>
<feature type="compositionally biased region" description="Polar residues" evidence="2">
    <location>
        <begin position="8"/>
        <end position="17"/>
    </location>
</feature>
<dbReference type="Proteomes" id="UP000664534">
    <property type="component" value="Unassembled WGS sequence"/>
</dbReference>
<accession>A0A8H3FXI1</accession>
<protein>
    <submittedName>
        <fullName evidence="3">Uncharacterized protein</fullName>
    </submittedName>
</protein>
<evidence type="ECO:0000256" key="1">
    <source>
        <dbReference type="SAM" id="Coils"/>
    </source>
</evidence>
<dbReference type="AlphaFoldDB" id="A0A8H3FXI1"/>